<dbReference type="GO" id="GO:0016787">
    <property type="term" value="F:hydrolase activity"/>
    <property type="evidence" value="ECO:0007669"/>
    <property type="project" value="UniProtKB-KW"/>
</dbReference>
<reference evidence="2" key="2">
    <citation type="submission" date="2023-02" db="EMBL/GenBank/DDBJ databases">
        <authorList>
            <person name="Rayyan A."/>
            <person name="Meyer T."/>
            <person name="Kyndt J.A."/>
        </authorList>
    </citation>
    <scope>NUCLEOTIDE SEQUENCE</scope>
    <source>
        <strain evidence="2">DSM 9987</strain>
    </source>
</reference>
<evidence type="ECO:0000313" key="3">
    <source>
        <dbReference type="Proteomes" id="UP001165652"/>
    </source>
</evidence>
<dbReference type="Pfam" id="PF12146">
    <property type="entry name" value="Hydrolase_4"/>
    <property type="match status" value="1"/>
</dbReference>
<dbReference type="PANTHER" id="PTHR43433">
    <property type="entry name" value="HYDROLASE, ALPHA/BETA FOLD FAMILY PROTEIN"/>
    <property type="match status" value="1"/>
</dbReference>
<name>A0ABT5JCF3_RHOTP</name>
<keyword evidence="2" id="KW-0378">Hydrolase</keyword>
<proteinExistence type="predicted"/>
<organism evidence="2 3">
    <name type="scientific">Rhodoplanes tepidamans</name>
    <name type="common">Rhodoplanes cryptolactis</name>
    <dbReference type="NCBI Taxonomy" id="200616"/>
    <lineage>
        <taxon>Bacteria</taxon>
        <taxon>Pseudomonadati</taxon>
        <taxon>Pseudomonadota</taxon>
        <taxon>Alphaproteobacteria</taxon>
        <taxon>Hyphomicrobiales</taxon>
        <taxon>Nitrobacteraceae</taxon>
        <taxon>Rhodoplanes</taxon>
    </lineage>
</organism>
<dbReference type="SUPFAM" id="SSF53474">
    <property type="entry name" value="alpha/beta-Hydrolases"/>
    <property type="match status" value="1"/>
</dbReference>
<dbReference type="InterPro" id="IPR022742">
    <property type="entry name" value="Hydrolase_4"/>
</dbReference>
<gene>
    <name evidence="2" type="ORF">PQJ73_15990</name>
</gene>
<dbReference type="PANTHER" id="PTHR43433:SF5">
    <property type="entry name" value="AB HYDROLASE-1 DOMAIN-CONTAINING PROTEIN"/>
    <property type="match status" value="1"/>
</dbReference>
<dbReference type="RefSeq" id="WP_272778034.1">
    <property type="nucleotide sequence ID" value="NZ_JAQQLI010000024.1"/>
</dbReference>
<accession>A0ABT5JCF3</accession>
<evidence type="ECO:0000313" key="2">
    <source>
        <dbReference type="EMBL" id="MDC7787193.1"/>
    </source>
</evidence>
<dbReference type="InterPro" id="IPR050471">
    <property type="entry name" value="AB_hydrolase"/>
</dbReference>
<dbReference type="InterPro" id="IPR029058">
    <property type="entry name" value="AB_hydrolase_fold"/>
</dbReference>
<sequence length="279" mass="29693">MSTIDSGCEADTGASPRGLHWVRAGRGPLVVLVHELGGSLASLDGVAAALRPIFTVLRYDQRGHGRSVRVADGYDLENQILDLQDVLAAAGHRGAFWLLTVAAASPMAVTLASRSADVGGLVLCSPAVAMDEQRAAGLCARADEVERDGMAVVVDSSLERSYPPEVRGDGAAFARYRSAMLENDPRCYAQANRALAATRTAETARRLRCPVLCIAGRHDRVRPPALIRELAASIPDSQFAEIEGAHLLPYQNPTTVAALAGEFIVRRSSPRLFARGVLS</sequence>
<comment type="caution">
    <text evidence="2">The sequence shown here is derived from an EMBL/GenBank/DDBJ whole genome shotgun (WGS) entry which is preliminary data.</text>
</comment>
<reference evidence="2" key="1">
    <citation type="journal article" date="2023" name="Microbiol Resour">
        <title>Genome Sequences of Rhodoplanes serenus and Two Thermotolerant Strains, Rhodoplanes tepidamans and 'Rhodoplanes cryptolactis,' Further Refine the Genus.</title>
        <authorList>
            <person name="Rayyan A.A."/>
            <person name="Kyndt J.A."/>
        </authorList>
    </citation>
    <scope>NUCLEOTIDE SEQUENCE</scope>
    <source>
        <strain evidence="2">DSM 9987</strain>
    </source>
</reference>
<dbReference type="Proteomes" id="UP001165652">
    <property type="component" value="Unassembled WGS sequence"/>
</dbReference>
<keyword evidence="3" id="KW-1185">Reference proteome</keyword>
<evidence type="ECO:0000259" key="1">
    <source>
        <dbReference type="Pfam" id="PF12146"/>
    </source>
</evidence>
<dbReference type="EMBL" id="JAQQLI010000024">
    <property type="protein sequence ID" value="MDC7787193.1"/>
    <property type="molecule type" value="Genomic_DNA"/>
</dbReference>
<dbReference type="Gene3D" id="3.40.50.1820">
    <property type="entry name" value="alpha/beta hydrolase"/>
    <property type="match status" value="1"/>
</dbReference>
<protein>
    <submittedName>
        <fullName evidence="2">Alpha/beta fold hydrolase</fullName>
    </submittedName>
</protein>
<feature type="domain" description="Serine aminopeptidase S33" evidence="1">
    <location>
        <begin position="29"/>
        <end position="244"/>
    </location>
</feature>